<dbReference type="Proteomes" id="UP000293719">
    <property type="component" value="Chromosome"/>
</dbReference>
<reference evidence="2 3" key="1">
    <citation type="journal article" date="2017" name="Int. J. Syst. Evol. Microbiol.">
        <title>Roseitalea porphyridii gen. nov., sp. nov., isolated from a red alga, and reclassification of Hoeflea suaedae Chung et al. 2013 as Pseudohoeflea suaedae gen. nov., comb. nov.</title>
        <authorList>
            <person name="Hyeon J.W."/>
            <person name="Jeong S.E."/>
            <person name="Baek K."/>
            <person name="Jeon C.O."/>
        </authorList>
    </citation>
    <scope>NUCLEOTIDE SEQUENCE [LARGE SCALE GENOMIC DNA]</scope>
    <source>
        <strain evidence="2 3">MA7-20</strain>
    </source>
</reference>
<dbReference type="AlphaFoldDB" id="A0A4P6V6Y2"/>
<dbReference type="InterPro" id="IPR031304">
    <property type="entry name" value="SLT_2"/>
</dbReference>
<dbReference type="Gene3D" id="1.10.530.10">
    <property type="match status" value="1"/>
</dbReference>
<evidence type="ECO:0000313" key="3">
    <source>
        <dbReference type="Proteomes" id="UP000293719"/>
    </source>
</evidence>
<protein>
    <submittedName>
        <fullName evidence="2">Lytic murein transglycosylase</fullName>
    </submittedName>
</protein>
<sequence length="399" mass="43950">MIVFMFGASGSAHADLQGQYETFLENTIWPKARSAGVSRATFDRAMGQKRLNTDIPGLVRPGQSTPQRIRQAEFSAPARYFNENNVGAIVAQGRRLAAQHASMLAALERRYGVPGRIILAIWGRESAFGRVDIPHDAFQVLGTKAFMSTRPELFQGELVAALAMVERGMATPDQMKSSWAGALGQPQFLPTSYLEHAVDVDGDRRPNIWTSVPDTLGSIAAYLNHFGWQPGRDWGYEVTVPAEISCSFEGPDQGLKIRDWEAMGIARISGRPFPDAERDREGYLLMPAGRSGPAFIVTPNFYVLKQYNESDLYALFVGHAADRIEWGTGRFKASWGRVDALYRSEIAAMQRVLEGKGYDVGGADGLPGFKTRRSIGDWQKRNGQAPTCFPSKALVGAIR</sequence>
<keyword evidence="3" id="KW-1185">Reference proteome</keyword>
<dbReference type="NCBIfam" id="TIGR02283">
    <property type="entry name" value="MltB_2"/>
    <property type="match status" value="1"/>
</dbReference>
<dbReference type="OrthoDB" id="9808544at2"/>
<feature type="domain" description="Transglycosylase SLT" evidence="1">
    <location>
        <begin position="22"/>
        <end position="322"/>
    </location>
</feature>
<dbReference type="PANTHER" id="PTHR30163">
    <property type="entry name" value="MEMBRANE-BOUND LYTIC MUREIN TRANSGLYCOSYLASE B"/>
    <property type="match status" value="1"/>
</dbReference>
<dbReference type="InterPro" id="IPR023346">
    <property type="entry name" value="Lysozyme-like_dom_sf"/>
</dbReference>
<proteinExistence type="predicted"/>
<dbReference type="KEGG" id="rpod:E0E05_03420"/>
<dbReference type="EMBL" id="CP036532">
    <property type="protein sequence ID" value="QBK32236.1"/>
    <property type="molecule type" value="Genomic_DNA"/>
</dbReference>
<dbReference type="InterPro" id="IPR011970">
    <property type="entry name" value="MltB_2"/>
</dbReference>
<organism evidence="2 3">
    <name type="scientific">Roseitalea porphyridii</name>
    <dbReference type="NCBI Taxonomy" id="1852022"/>
    <lineage>
        <taxon>Bacteria</taxon>
        <taxon>Pseudomonadati</taxon>
        <taxon>Pseudomonadota</taxon>
        <taxon>Alphaproteobacteria</taxon>
        <taxon>Hyphomicrobiales</taxon>
        <taxon>Ahrensiaceae</taxon>
        <taxon>Roseitalea</taxon>
    </lineage>
</organism>
<dbReference type="GO" id="GO:0008933">
    <property type="term" value="F:peptidoglycan lytic transglycosylase activity"/>
    <property type="evidence" value="ECO:0007669"/>
    <property type="project" value="TreeGrafter"/>
</dbReference>
<dbReference type="InterPro" id="IPR043426">
    <property type="entry name" value="MltB-like"/>
</dbReference>
<dbReference type="InterPro" id="IPR036365">
    <property type="entry name" value="PGBD-like_sf"/>
</dbReference>
<name>A0A4P6V6Y2_9HYPH</name>
<evidence type="ECO:0000259" key="1">
    <source>
        <dbReference type="Pfam" id="PF13406"/>
    </source>
</evidence>
<dbReference type="PANTHER" id="PTHR30163:SF8">
    <property type="entry name" value="LYTIC MUREIN TRANSGLYCOSYLASE"/>
    <property type="match status" value="1"/>
</dbReference>
<accession>A0A4P6V6Y2</accession>
<evidence type="ECO:0000313" key="2">
    <source>
        <dbReference type="EMBL" id="QBK32236.1"/>
    </source>
</evidence>
<dbReference type="SUPFAM" id="SSF53955">
    <property type="entry name" value="Lysozyme-like"/>
    <property type="match status" value="1"/>
</dbReference>
<dbReference type="SUPFAM" id="SSF47090">
    <property type="entry name" value="PGBD-like"/>
    <property type="match status" value="1"/>
</dbReference>
<dbReference type="Gene3D" id="1.10.8.350">
    <property type="entry name" value="Bacterial muramidase"/>
    <property type="match status" value="1"/>
</dbReference>
<dbReference type="GO" id="GO:0009253">
    <property type="term" value="P:peptidoglycan catabolic process"/>
    <property type="evidence" value="ECO:0007669"/>
    <property type="project" value="TreeGrafter"/>
</dbReference>
<gene>
    <name evidence="2" type="ORF">E0E05_03420</name>
</gene>
<dbReference type="Pfam" id="PF13406">
    <property type="entry name" value="SLT_2"/>
    <property type="match status" value="1"/>
</dbReference>